<feature type="compositionally biased region" description="Low complexity" evidence="4">
    <location>
        <begin position="201"/>
        <end position="221"/>
    </location>
</feature>
<dbReference type="AlphaFoldDB" id="A0AAJ4VY50"/>
<reference evidence="6 7" key="1">
    <citation type="submission" date="2018-01" db="EMBL/GenBank/DDBJ databases">
        <title>Species boundaries and ecological features among Paraburkholderia terrae DSMZ17804T, P. hospita DSMZ17164T and P. caribensis DSMZ13236T.</title>
        <authorList>
            <person name="Pratama A.A."/>
        </authorList>
    </citation>
    <scope>NUCLEOTIDE SEQUENCE [LARGE SCALE GENOMIC DNA]</scope>
    <source>
        <strain evidence="6 7">DSM 17164</strain>
    </source>
</reference>
<evidence type="ECO:0000313" key="6">
    <source>
        <dbReference type="EMBL" id="AUT68349.1"/>
    </source>
</evidence>
<keyword evidence="1" id="KW-0963">Cytoplasm</keyword>
<accession>A0AAJ4VY50</accession>
<dbReference type="SUPFAM" id="SSF48657">
    <property type="entry name" value="FinO-like"/>
    <property type="match status" value="1"/>
</dbReference>
<evidence type="ECO:0000256" key="4">
    <source>
        <dbReference type="SAM" id="MobiDB-lite"/>
    </source>
</evidence>
<feature type="region of interest" description="Disordered" evidence="4">
    <location>
        <begin position="1"/>
        <end position="95"/>
    </location>
</feature>
<dbReference type="GO" id="GO:0005829">
    <property type="term" value="C:cytosol"/>
    <property type="evidence" value="ECO:0007669"/>
    <property type="project" value="TreeGrafter"/>
</dbReference>
<dbReference type="PANTHER" id="PTHR38106:SF1">
    <property type="entry name" value="RNA CHAPERONE PROQ"/>
    <property type="match status" value="1"/>
</dbReference>
<evidence type="ECO:0000256" key="3">
    <source>
        <dbReference type="ARBA" id="ARBA00023186"/>
    </source>
</evidence>
<feature type="region of interest" description="Disordered" evidence="4">
    <location>
        <begin position="174"/>
        <end position="236"/>
    </location>
</feature>
<dbReference type="RefSeq" id="WP_090838666.1">
    <property type="nucleotide sequence ID" value="NZ_CADFGJ010000015.1"/>
</dbReference>
<dbReference type="InterPro" id="IPR016103">
    <property type="entry name" value="ProQ/FinO"/>
</dbReference>
<dbReference type="InterPro" id="IPR023529">
    <property type="entry name" value="ProQ"/>
</dbReference>
<dbReference type="GO" id="GO:0034057">
    <property type="term" value="F:RNA strand-exchange activity"/>
    <property type="evidence" value="ECO:0007669"/>
    <property type="project" value="InterPro"/>
</dbReference>
<evidence type="ECO:0000256" key="1">
    <source>
        <dbReference type="ARBA" id="ARBA00022490"/>
    </source>
</evidence>
<dbReference type="EMBL" id="CP026105">
    <property type="protein sequence ID" value="AUT68349.1"/>
    <property type="molecule type" value="Genomic_DNA"/>
</dbReference>
<dbReference type="Gene3D" id="1.10.1710.10">
    <property type="entry name" value="ProQ/FinO domain"/>
    <property type="match status" value="1"/>
</dbReference>
<evidence type="ECO:0000256" key="2">
    <source>
        <dbReference type="ARBA" id="ARBA00022884"/>
    </source>
</evidence>
<dbReference type="InterPro" id="IPR036442">
    <property type="entry name" value="ProQ/FinO_sf"/>
</dbReference>
<feature type="domain" description="ProQ/FinO" evidence="5">
    <location>
        <begin position="90"/>
        <end position="204"/>
    </location>
</feature>
<dbReference type="Pfam" id="PF04352">
    <property type="entry name" value="ProQ"/>
    <property type="match status" value="1"/>
</dbReference>
<sequence length="236" mass="24953">MGFEQLAKLRDELAKQAKAQRKDKQAADKPAPHAGGKDQKAKDASPRDANPRDAKPRDPKPRDARRAPRPADAKTHGKPASARPAAKQQNPVDPVVHTIGKLQKRFPLAFPKNPAPKVALKIGILDDLLKEAGELKLTEQEVRDAVSTWCRGSRYWASLTEGASRVDLNGAETGKVTASESAFARRRSGGRNKPAAKAGEDAGVVAAAKPADDAAAAQTDQTDGEGNAPAADQAQG</sequence>
<evidence type="ECO:0000259" key="5">
    <source>
        <dbReference type="SMART" id="SM00945"/>
    </source>
</evidence>
<keyword evidence="2" id="KW-0694">RNA-binding</keyword>
<name>A0AAJ4VY50_9BURK</name>
<protein>
    <submittedName>
        <fullName evidence="6">ProQ activator of osmoprotectant transporter prop</fullName>
    </submittedName>
</protein>
<dbReference type="GO" id="GO:0010608">
    <property type="term" value="P:post-transcriptional regulation of gene expression"/>
    <property type="evidence" value="ECO:0007669"/>
    <property type="project" value="InterPro"/>
</dbReference>
<dbReference type="Proteomes" id="UP000236649">
    <property type="component" value="Chromosome 1"/>
</dbReference>
<proteinExistence type="predicted"/>
<organism evidence="6 7">
    <name type="scientific">Paraburkholderia hospita</name>
    <dbReference type="NCBI Taxonomy" id="169430"/>
    <lineage>
        <taxon>Bacteria</taxon>
        <taxon>Pseudomonadati</taxon>
        <taxon>Pseudomonadota</taxon>
        <taxon>Betaproteobacteria</taxon>
        <taxon>Burkholderiales</taxon>
        <taxon>Burkholderiaceae</taxon>
        <taxon>Paraburkholderia</taxon>
    </lineage>
</organism>
<dbReference type="KEGG" id="phs:C2L64_08420"/>
<dbReference type="PANTHER" id="PTHR38106">
    <property type="entry name" value="RNA CHAPERONE PROQ"/>
    <property type="match status" value="1"/>
</dbReference>
<dbReference type="GO" id="GO:0033592">
    <property type="term" value="F:RNA strand annealing activity"/>
    <property type="evidence" value="ECO:0007669"/>
    <property type="project" value="InterPro"/>
</dbReference>
<dbReference type="GeneID" id="55528361"/>
<dbReference type="SMART" id="SM00945">
    <property type="entry name" value="ProQ"/>
    <property type="match status" value="1"/>
</dbReference>
<evidence type="ECO:0000313" key="7">
    <source>
        <dbReference type="Proteomes" id="UP000236649"/>
    </source>
</evidence>
<feature type="compositionally biased region" description="Basic and acidic residues" evidence="4">
    <location>
        <begin position="7"/>
        <end position="75"/>
    </location>
</feature>
<keyword evidence="3" id="KW-0143">Chaperone</keyword>
<gene>
    <name evidence="6" type="ORF">C2L64_08420</name>
</gene>